<dbReference type="GO" id="GO:0016831">
    <property type="term" value="F:carboxy-lyase activity"/>
    <property type="evidence" value="ECO:0007669"/>
    <property type="project" value="InterPro"/>
</dbReference>
<gene>
    <name evidence="3" type="ORF">I7412_34160</name>
</gene>
<reference evidence="3" key="1">
    <citation type="submission" date="2020-12" db="EMBL/GenBank/DDBJ databases">
        <title>Genomic characterization of non-nitrogen-fixing Frankia strains.</title>
        <authorList>
            <person name="Carlos-Shanley C."/>
            <person name="Guerra T."/>
            <person name="Hahn D."/>
        </authorList>
    </citation>
    <scope>NUCLEOTIDE SEQUENCE</scope>
    <source>
        <strain evidence="3">CN6</strain>
    </source>
</reference>
<dbReference type="EMBL" id="JAEACQ010000295">
    <property type="protein sequence ID" value="MBL7632112.1"/>
    <property type="molecule type" value="Genomic_DNA"/>
</dbReference>
<dbReference type="Proteomes" id="UP000604475">
    <property type="component" value="Unassembled WGS sequence"/>
</dbReference>
<dbReference type="GO" id="GO:0019748">
    <property type="term" value="P:secondary metabolic process"/>
    <property type="evidence" value="ECO:0007669"/>
    <property type="project" value="TreeGrafter"/>
</dbReference>
<dbReference type="GO" id="GO:0005737">
    <property type="term" value="C:cytoplasm"/>
    <property type="evidence" value="ECO:0007669"/>
    <property type="project" value="TreeGrafter"/>
</dbReference>
<name>A0A937RKS8_9ACTN</name>
<evidence type="ECO:0000259" key="2">
    <source>
        <dbReference type="Pfam" id="PF04909"/>
    </source>
</evidence>
<dbReference type="InterPro" id="IPR006680">
    <property type="entry name" value="Amidohydro-rel"/>
</dbReference>
<dbReference type="Gene3D" id="3.20.20.140">
    <property type="entry name" value="Metal-dependent hydrolases"/>
    <property type="match status" value="1"/>
</dbReference>
<dbReference type="GO" id="GO:0016787">
    <property type="term" value="F:hydrolase activity"/>
    <property type="evidence" value="ECO:0007669"/>
    <property type="project" value="InterPro"/>
</dbReference>
<organism evidence="3 4">
    <name type="scientific">Frankia nepalensis</name>
    <dbReference type="NCBI Taxonomy" id="1836974"/>
    <lineage>
        <taxon>Bacteria</taxon>
        <taxon>Bacillati</taxon>
        <taxon>Actinomycetota</taxon>
        <taxon>Actinomycetes</taxon>
        <taxon>Frankiales</taxon>
        <taxon>Frankiaceae</taxon>
        <taxon>Frankia</taxon>
    </lineage>
</organism>
<dbReference type="Pfam" id="PF04909">
    <property type="entry name" value="Amidohydro_2"/>
    <property type="match status" value="1"/>
</dbReference>
<dbReference type="PANTHER" id="PTHR21240:SF28">
    <property type="entry name" value="ISO-OROTATE DECARBOXYLASE (EUROFUNG)"/>
    <property type="match status" value="1"/>
</dbReference>
<accession>A0A937RKS8</accession>
<feature type="domain" description="Amidohydrolase-related" evidence="2">
    <location>
        <begin position="19"/>
        <end position="415"/>
    </location>
</feature>
<proteinExistence type="predicted"/>
<evidence type="ECO:0000256" key="1">
    <source>
        <dbReference type="ARBA" id="ARBA00023239"/>
    </source>
</evidence>
<keyword evidence="4" id="KW-1185">Reference proteome</keyword>
<evidence type="ECO:0000313" key="4">
    <source>
        <dbReference type="Proteomes" id="UP000604475"/>
    </source>
</evidence>
<dbReference type="PANTHER" id="PTHR21240">
    <property type="entry name" value="2-AMINO-3-CARBOXYLMUCONATE-6-SEMIALDEHYDE DECARBOXYLASE"/>
    <property type="match status" value="1"/>
</dbReference>
<dbReference type="RefSeq" id="WP_203002639.1">
    <property type="nucleotide sequence ID" value="NZ_JADWYU010000150.1"/>
</dbReference>
<dbReference type="InterPro" id="IPR032466">
    <property type="entry name" value="Metal_Hydrolase"/>
</dbReference>
<dbReference type="SUPFAM" id="SSF51556">
    <property type="entry name" value="Metallo-dependent hydrolases"/>
    <property type="match status" value="1"/>
</dbReference>
<comment type="caution">
    <text evidence="3">The sequence shown here is derived from an EMBL/GenBank/DDBJ whole genome shotgun (WGS) entry which is preliminary data.</text>
</comment>
<keyword evidence="1" id="KW-0456">Lyase</keyword>
<protein>
    <submittedName>
        <fullName evidence="3">Amidohydrolase family protein</fullName>
    </submittedName>
</protein>
<sequence length="419" mass="47269">MTVTETGTSTDVLAGVKIIDCDAHWTEPPDLWTARAPKSMKDQLPYQTVVDGMTLWFINGQSWASTGGNTIARDRQKVLGSHVVQPFEAIDASSWDVRERLAILDEMGVHAQVLYPNGIGFSSNHIFAIEDPKLRETVLTIYNDYMVEVQRASGDRLFPQVILPIWDMDLTVREMAKRIEQGIRGFTLSDKPELLGLPELPETYFDPMWDLFNESGTVPNFHIGSGFRREDVEASRQGVAFRTAKAAQAGPPPTVAPPSWRWFGRQRTLAVSACLAHVSNMRIVANLCNSDLFDRYPKLKIVSAESGIGWVPFLLEDMDYQYHEMVTTPEELGLAKRLPSEYFRDHLYVMFWFEKSAPAKLIDDIGVNNVLVETDVPHPTCLYPNTRERLADAVATLDSHSRRRILQDNAAELYKIPLG</sequence>
<dbReference type="InterPro" id="IPR032465">
    <property type="entry name" value="ACMSD"/>
</dbReference>
<evidence type="ECO:0000313" key="3">
    <source>
        <dbReference type="EMBL" id="MBL7632112.1"/>
    </source>
</evidence>
<dbReference type="AlphaFoldDB" id="A0A937RKS8"/>